<evidence type="ECO:0000313" key="2">
    <source>
        <dbReference type="Proteomes" id="UP001056120"/>
    </source>
</evidence>
<dbReference type="EMBL" id="CM042031">
    <property type="protein sequence ID" value="KAI3784380.1"/>
    <property type="molecule type" value="Genomic_DNA"/>
</dbReference>
<proteinExistence type="predicted"/>
<keyword evidence="2" id="KW-1185">Reference proteome</keyword>
<reference evidence="1 2" key="2">
    <citation type="journal article" date="2022" name="Mol. Ecol. Resour.">
        <title>The genomes of chicory, endive, great burdock and yacon provide insights into Asteraceae paleo-polyploidization history and plant inulin production.</title>
        <authorList>
            <person name="Fan W."/>
            <person name="Wang S."/>
            <person name="Wang H."/>
            <person name="Wang A."/>
            <person name="Jiang F."/>
            <person name="Liu H."/>
            <person name="Zhao H."/>
            <person name="Xu D."/>
            <person name="Zhang Y."/>
        </authorList>
    </citation>
    <scope>NUCLEOTIDE SEQUENCE [LARGE SCALE GENOMIC DNA]</scope>
    <source>
        <strain evidence="2">cv. Yunnan</strain>
        <tissue evidence="1">Leaves</tissue>
    </source>
</reference>
<organism evidence="1 2">
    <name type="scientific">Smallanthus sonchifolius</name>
    <dbReference type="NCBI Taxonomy" id="185202"/>
    <lineage>
        <taxon>Eukaryota</taxon>
        <taxon>Viridiplantae</taxon>
        <taxon>Streptophyta</taxon>
        <taxon>Embryophyta</taxon>
        <taxon>Tracheophyta</taxon>
        <taxon>Spermatophyta</taxon>
        <taxon>Magnoliopsida</taxon>
        <taxon>eudicotyledons</taxon>
        <taxon>Gunneridae</taxon>
        <taxon>Pentapetalae</taxon>
        <taxon>asterids</taxon>
        <taxon>campanulids</taxon>
        <taxon>Asterales</taxon>
        <taxon>Asteraceae</taxon>
        <taxon>Asteroideae</taxon>
        <taxon>Heliantheae alliance</taxon>
        <taxon>Millerieae</taxon>
        <taxon>Smallanthus</taxon>
    </lineage>
</organism>
<gene>
    <name evidence="1" type="ORF">L1987_43479</name>
</gene>
<sequence>MGYQYSVIHHHIKSGKVIEVEMSIQGRLYHHLMMMMMVEDTSLDVQVPGEMAGVQVPGEMAGGRHIQIREVVLMTNCNRLHRTGSQMQMLLLLDGLRDQGLGPPHLISQLHISGIERGG</sequence>
<accession>A0ACB9GLN6</accession>
<reference evidence="2" key="1">
    <citation type="journal article" date="2022" name="Mol. Ecol. Resour.">
        <title>The genomes of chicory, endive, great burdock and yacon provide insights into Asteraceae palaeo-polyploidization history and plant inulin production.</title>
        <authorList>
            <person name="Fan W."/>
            <person name="Wang S."/>
            <person name="Wang H."/>
            <person name="Wang A."/>
            <person name="Jiang F."/>
            <person name="Liu H."/>
            <person name="Zhao H."/>
            <person name="Xu D."/>
            <person name="Zhang Y."/>
        </authorList>
    </citation>
    <scope>NUCLEOTIDE SEQUENCE [LARGE SCALE GENOMIC DNA]</scope>
    <source>
        <strain evidence="2">cv. Yunnan</strain>
    </source>
</reference>
<name>A0ACB9GLN6_9ASTR</name>
<evidence type="ECO:0000313" key="1">
    <source>
        <dbReference type="EMBL" id="KAI3784380.1"/>
    </source>
</evidence>
<comment type="caution">
    <text evidence="1">The sequence shown here is derived from an EMBL/GenBank/DDBJ whole genome shotgun (WGS) entry which is preliminary data.</text>
</comment>
<protein>
    <submittedName>
        <fullName evidence="1">Uncharacterized protein</fullName>
    </submittedName>
</protein>
<dbReference type="Proteomes" id="UP001056120">
    <property type="component" value="Linkage Group LG14"/>
</dbReference>